<dbReference type="PANTHER" id="PTHR21304:SF4">
    <property type="entry name" value="NADH-UBIQUINONE OXIDOREDUCTASE 21KDA SUBUNIT N-TERMINAL DOMAIN-CONTAINING PROTEIN"/>
    <property type="match status" value="1"/>
</dbReference>
<evidence type="ECO:0000256" key="9">
    <source>
        <dbReference type="SAM" id="Phobius"/>
    </source>
</evidence>
<evidence type="ECO:0000313" key="10">
    <source>
        <dbReference type="EMBL" id="ESL08680.1"/>
    </source>
</evidence>
<evidence type="ECO:0000256" key="7">
    <source>
        <dbReference type="ARBA" id="ARBA00023128"/>
    </source>
</evidence>
<gene>
    <name evidence="10" type="ORF">TRSC58_03614</name>
</gene>
<evidence type="ECO:0000256" key="6">
    <source>
        <dbReference type="ARBA" id="ARBA00022989"/>
    </source>
</evidence>
<evidence type="ECO:0000256" key="1">
    <source>
        <dbReference type="ARBA" id="ARBA00002689"/>
    </source>
</evidence>
<keyword evidence="11" id="KW-1185">Reference proteome</keyword>
<dbReference type="VEuPathDB" id="TriTrypDB:TRSC58_03614"/>
<dbReference type="GO" id="GO:0061617">
    <property type="term" value="C:MICOS complex"/>
    <property type="evidence" value="ECO:0007669"/>
    <property type="project" value="InterPro"/>
</dbReference>
<evidence type="ECO:0008006" key="12">
    <source>
        <dbReference type="Google" id="ProtNLM"/>
    </source>
</evidence>
<evidence type="ECO:0000256" key="4">
    <source>
        <dbReference type="ARBA" id="ARBA00022692"/>
    </source>
</evidence>
<dbReference type="Pfam" id="PF04418">
    <property type="entry name" value="DUF543"/>
    <property type="match status" value="1"/>
</dbReference>
<protein>
    <recommendedName>
        <fullName evidence="12">MICOS complex subunit MIC10</fullName>
    </recommendedName>
</protein>
<dbReference type="OrthoDB" id="1916310at2759"/>
<dbReference type="EMBL" id="AUPL01003614">
    <property type="protein sequence ID" value="ESL08680.1"/>
    <property type="molecule type" value="Genomic_DNA"/>
</dbReference>
<keyword evidence="5" id="KW-0999">Mitochondrion inner membrane</keyword>
<comment type="subcellular location">
    <subcellularLocation>
        <location evidence="2">Mitochondrion inner membrane</location>
    </subcellularLocation>
</comment>
<evidence type="ECO:0000256" key="8">
    <source>
        <dbReference type="ARBA" id="ARBA00023136"/>
    </source>
</evidence>
<evidence type="ECO:0000256" key="5">
    <source>
        <dbReference type="ARBA" id="ARBA00022792"/>
    </source>
</evidence>
<accession>A0A061J2Z1</accession>
<keyword evidence="7" id="KW-0496">Mitochondrion</keyword>
<comment type="caution">
    <text evidence="10">The sequence shown here is derived from an EMBL/GenBank/DDBJ whole genome shotgun (WGS) entry which is preliminary data.</text>
</comment>
<evidence type="ECO:0000256" key="3">
    <source>
        <dbReference type="ARBA" id="ARBA00006792"/>
    </source>
</evidence>
<comment type="similarity">
    <text evidence="3">Belongs to the MICOS complex subunit Mic10 family.</text>
</comment>
<evidence type="ECO:0000256" key="2">
    <source>
        <dbReference type="ARBA" id="ARBA00004273"/>
    </source>
</evidence>
<keyword evidence="4 9" id="KW-0812">Transmembrane</keyword>
<evidence type="ECO:0000313" key="11">
    <source>
        <dbReference type="Proteomes" id="UP000031737"/>
    </source>
</evidence>
<dbReference type="AlphaFoldDB" id="A0A061J2Z1"/>
<feature type="transmembrane region" description="Helical" evidence="9">
    <location>
        <begin position="48"/>
        <end position="67"/>
    </location>
</feature>
<organism evidence="10 11">
    <name type="scientific">Trypanosoma rangeli SC58</name>
    <dbReference type="NCBI Taxonomy" id="429131"/>
    <lineage>
        <taxon>Eukaryota</taxon>
        <taxon>Discoba</taxon>
        <taxon>Euglenozoa</taxon>
        <taxon>Kinetoplastea</taxon>
        <taxon>Metakinetoplastina</taxon>
        <taxon>Trypanosomatida</taxon>
        <taxon>Trypanosomatidae</taxon>
        <taxon>Trypanosoma</taxon>
        <taxon>Herpetosoma</taxon>
    </lineage>
</organism>
<dbReference type="InterPro" id="IPR007512">
    <property type="entry name" value="Mic10"/>
</dbReference>
<reference evidence="10 11" key="1">
    <citation type="submission" date="2013-07" db="EMBL/GenBank/DDBJ databases">
        <authorList>
            <person name="Stoco P.H."/>
            <person name="Wagner G."/>
            <person name="Gerber A."/>
            <person name="Zaha A."/>
            <person name="Thompson C."/>
            <person name="Bartholomeu D.C."/>
            <person name="Luckemeyer D.D."/>
            <person name="Bahia D."/>
            <person name="Loreto E."/>
            <person name="Prestes E.B."/>
            <person name="Lima F.M."/>
            <person name="Rodrigues-Luiz G."/>
            <person name="Vallejo G.A."/>
            <person name="Filho J.F."/>
            <person name="Monteiro K.M."/>
            <person name="Tyler K.M."/>
            <person name="de Almeida L.G."/>
            <person name="Ortiz M.F."/>
            <person name="Siervo M.A."/>
            <person name="de Moraes M.H."/>
            <person name="Cunha O.L."/>
            <person name="Mendonca-Neto R."/>
            <person name="Silva R."/>
            <person name="Teixeira S.M."/>
            <person name="Murta S.M."/>
            <person name="Sincero T.C."/>
            <person name="Mendes T.A."/>
            <person name="Urmenyi T.P."/>
            <person name="Silva V.G."/>
            <person name="da Rocha W.D."/>
            <person name="Andersson B."/>
            <person name="Romanha A.J."/>
            <person name="Steindel M."/>
            <person name="de Vasconcelos A.T."/>
            <person name="Grisard E.C."/>
        </authorList>
    </citation>
    <scope>NUCLEOTIDE SEQUENCE [LARGE SCALE GENOMIC DNA]</scope>
    <source>
        <strain evidence="10 11">SC58</strain>
    </source>
</reference>
<keyword evidence="6 9" id="KW-1133">Transmembrane helix</keyword>
<comment type="function">
    <text evidence="1">Component of the MICOS complex, a large protein complex of the mitochondrial inner membrane that plays crucial roles in the maintenance of crista junctions, inner membrane architecture, and formation of contact sites to the outer membrane.</text>
</comment>
<proteinExistence type="inferred from homology"/>
<dbReference type="Proteomes" id="UP000031737">
    <property type="component" value="Unassembled WGS sequence"/>
</dbReference>
<name>A0A061J2Z1_TRYRA</name>
<keyword evidence="8 9" id="KW-0472">Membrane</keyword>
<dbReference type="PANTHER" id="PTHR21304">
    <property type="entry name" value="MICOS COMPLEX SUBUNIT MIC10"/>
    <property type="match status" value="1"/>
</dbReference>
<sequence>MSTELALQPRSPISNEEKWDHCVENFIRKTTLGLAVGVLPALLMSRSVVARFSIVLFSAGFGAGIAYGEARYLFDHNVVFDRRHIVQIELFTPKQ</sequence>